<name>A0A834E0Y2_9CHIR</name>
<protein>
    <recommendedName>
        <fullName evidence="2">Transferrin-like domain-containing protein</fullName>
    </recommendedName>
</protein>
<comment type="caution">
    <text evidence="3">The sequence shown here is derived from an EMBL/GenBank/DDBJ whole genome shotgun (WGS) entry which is preliminary data.</text>
</comment>
<dbReference type="EMBL" id="JABVXQ010000007">
    <property type="protein sequence ID" value="KAF6099501.1"/>
    <property type="molecule type" value="Genomic_DNA"/>
</dbReference>
<keyword evidence="1" id="KW-0732">Signal</keyword>
<evidence type="ECO:0000313" key="3">
    <source>
        <dbReference type="EMBL" id="KAF6099501.1"/>
    </source>
</evidence>
<sequence length="83" mass="8939">MRLAICTLLCAGALGLCLAVPRETVKWCTISTHEATKCSEFRDSMQKLQPETGPLVSCVKKTSHTDCIKAIVVSHCCLKESGG</sequence>
<evidence type="ECO:0000259" key="2">
    <source>
        <dbReference type="PROSITE" id="PS51408"/>
    </source>
</evidence>
<proteinExistence type="predicted"/>
<feature type="chain" id="PRO_5032402802" description="Transferrin-like domain-containing protein" evidence="1">
    <location>
        <begin position="20"/>
        <end position="83"/>
    </location>
</feature>
<organism evidence="3 4">
    <name type="scientific">Phyllostomus discolor</name>
    <name type="common">pale spear-nosed bat</name>
    <dbReference type="NCBI Taxonomy" id="89673"/>
    <lineage>
        <taxon>Eukaryota</taxon>
        <taxon>Metazoa</taxon>
        <taxon>Chordata</taxon>
        <taxon>Craniata</taxon>
        <taxon>Vertebrata</taxon>
        <taxon>Euteleostomi</taxon>
        <taxon>Mammalia</taxon>
        <taxon>Eutheria</taxon>
        <taxon>Laurasiatheria</taxon>
        <taxon>Chiroptera</taxon>
        <taxon>Yangochiroptera</taxon>
        <taxon>Phyllostomidae</taxon>
        <taxon>Phyllostominae</taxon>
        <taxon>Phyllostomus</taxon>
    </lineage>
</organism>
<feature type="signal peptide" evidence="1">
    <location>
        <begin position="1"/>
        <end position="19"/>
    </location>
</feature>
<dbReference type="PROSITE" id="PS51408">
    <property type="entry name" value="TRANSFERRIN_LIKE_4"/>
    <property type="match status" value="1"/>
</dbReference>
<dbReference type="Proteomes" id="UP000664940">
    <property type="component" value="Unassembled WGS sequence"/>
</dbReference>
<dbReference type="InterPro" id="IPR001156">
    <property type="entry name" value="Transferrin-like_dom"/>
</dbReference>
<dbReference type="Gene3D" id="3.40.190.10">
    <property type="entry name" value="Periplasmic binding protein-like II"/>
    <property type="match status" value="1"/>
</dbReference>
<dbReference type="SUPFAM" id="SSF53850">
    <property type="entry name" value="Periplasmic binding protein-like II"/>
    <property type="match status" value="1"/>
</dbReference>
<reference evidence="3 4" key="1">
    <citation type="journal article" date="2020" name="Nature">
        <title>Six reference-quality genomes reveal evolution of bat adaptations.</title>
        <authorList>
            <person name="Jebb D."/>
            <person name="Huang Z."/>
            <person name="Pippel M."/>
            <person name="Hughes G.M."/>
            <person name="Lavrichenko K."/>
            <person name="Devanna P."/>
            <person name="Winkler S."/>
            <person name="Jermiin L.S."/>
            <person name="Skirmuntt E.C."/>
            <person name="Katzourakis A."/>
            <person name="Burkitt-Gray L."/>
            <person name="Ray D.A."/>
            <person name="Sullivan K.A.M."/>
            <person name="Roscito J.G."/>
            <person name="Kirilenko B.M."/>
            <person name="Davalos L.M."/>
            <person name="Corthals A.P."/>
            <person name="Power M.L."/>
            <person name="Jones G."/>
            <person name="Ransome R.D."/>
            <person name="Dechmann D.K.N."/>
            <person name="Locatelli A.G."/>
            <person name="Puechmaille S.J."/>
            <person name="Fedrigo O."/>
            <person name="Jarvis E.D."/>
            <person name="Hiller M."/>
            <person name="Vernes S.C."/>
            <person name="Myers E.W."/>
            <person name="Teeling E.C."/>
        </authorList>
    </citation>
    <scope>NUCLEOTIDE SEQUENCE [LARGE SCALE GENOMIC DNA]</scope>
    <source>
        <strain evidence="3">Bat1K_MPI-CBG_1</strain>
    </source>
</reference>
<evidence type="ECO:0000256" key="1">
    <source>
        <dbReference type="SAM" id="SignalP"/>
    </source>
</evidence>
<accession>A0A834E0Y2</accession>
<dbReference type="AlphaFoldDB" id="A0A834E0Y2"/>
<evidence type="ECO:0000313" key="4">
    <source>
        <dbReference type="Proteomes" id="UP000664940"/>
    </source>
</evidence>
<gene>
    <name evidence="3" type="ORF">HJG60_006534</name>
</gene>
<dbReference type="Pfam" id="PF00405">
    <property type="entry name" value="Transferrin"/>
    <property type="match status" value="1"/>
</dbReference>
<feature type="domain" description="Transferrin-like" evidence="2">
    <location>
        <begin position="25"/>
        <end position="83"/>
    </location>
</feature>